<evidence type="ECO:0000256" key="6">
    <source>
        <dbReference type="SAM" id="MobiDB-lite"/>
    </source>
</evidence>
<dbReference type="Pfam" id="PF00069">
    <property type="entry name" value="Pkinase"/>
    <property type="match status" value="1"/>
</dbReference>
<evidence type="ECO:0000256" key="3">
    <source>
        <dbReference type="ARBA" id="ARBA00022777"/>
    </source>
</evidence>
<dbReference type="OMA" id="KWRRFES"/>
<dbReference type="PROSITE" id="PS00108">
    <property type="entry name" value="PROTEIN_KINASE_ST"/>
    <property type="match status" value="1"/>
</dbReference>
<proteinExistence type="predicted"/>
<accession>A0AA38G7T1</accession>
<evidence type="ECO:0000256" key="4">
    <source>
        <dbReference type="ARBA" id="ARBA00022840"/>
    </source>
</evidence>
<dbReference type="PROSITE" id="PS50011">
    <property type="entry name" value="PROTEIN_KINASE_DOM"/>
    <property type="match status" value="1"/>
</dbReference>
<keyword evidence="1" id="KW-0808">Transferase</keyword>
<keyword evidence="2 5" id="KW-0547">Nucleotide-binding</keyword>
<dbReference type="InterPro" id="IPR017441">
    <property type="entry name" value="Protein_kinase_ATP_BS"/>
</dbReference>
<name>A0AA38G7T1_TAXCH</name>
<evidence type="ECO:0000259" key="7">
    <source>
        <dbReference type="PROSITE" id="PS50011"/>
    </source>
</evidence>
<sequence length="526" mass="58596">SERIDEEKEAAQKKNPPNSNGVIQTDLTNKVDAGCDTTMKNLYRKKKQRWRTGMCFKNVGENFLGKIESNNNKTWLLGANTEDGTKGCSGSKGCCYNRPCDAENNTEDLCSVNSSFRFSFGSQLDWEASNPGTTVLLLNLEKGLDDNHGDSLLVSELERARIQSLERQILPAVEGLMRFEFEQIYAATSGFSQDGVLGRGAHSCVYRGRLMLGRLVAVKHLDKNDKEAGKAFCRELHIASSLKNRHVVPLLGFCIHPKGLFLVYKFISGGSLEYHLHEKKGKRCLSWPARLRVAIGIAKAVDYLHHGTHKCVVHRDIKPSNVLLSGRKTAKLCDFGLATWTMGPSVPFLCKTVKGTFGYLAPEYFQHGKVSEKTDIYAFGVVLLELLTGRKPIETMRPGADENLVLWGRPLLNGGMVEKLVDPRLKSCLKAKQLKQVDRMIRAAAVCLHPVESWRPCMSQIVRILQGQEDTGLIQHAHLTMLNVNADTTVGNEKENLKALKGHLALAMVGVDLDTEDEKPDYKFDR</sequence>
<keyword evidence="4 5" id="KW-0067">ATP-binding</keyword>
<dbReference type="PANTHER" id="PTHR47987:SF37">
    <property type="entry name" value="PROTEIN KINASE DOMAIN-CONTAINING PROTEIN"/>
    <property type="match status" value="1"/>
</dbReference>
<dbReference type="InterPro" id="IPR000719">
    <property type="entry name" value="Prot_kinase_dom"/>
</dbReference>
<dbReference type="GO" id="GO:0005524">
    <property type="term" value="F:ATP binding"/>
    <property type="evidence" value="ECO:0007669"/>
    <property type="project" value="UniProtKB-UniRule"/>
</dbReference>
<reference evidence="8 9" key="1">
    <citation type="journal article" date="2021" name="Nat. Plants">
        <title>The Taxus genome provides insights into paclitaxel biosynthesis.</title>
        <authorList>
            <person name="Xiong X."/>
            <person name="Gou J."/>
            <person name="Liao Q."/>
            <person name="Li Y."/>
            <person name="Zhou Q."/>
            <person name="Bi G."/>
            <person name="Li C."/>
            <person name="Du R."/>
            <person name="Wang X."/>
            <person name="Sun T."/>
            <person name="Guo L."/>
            <person name="Liang H."/>
            <person name="Lu P."/>
            <person name="Wu Y."/>
            <person name="Zhang Z."/>
            <person name="Ro D.K."/>
            <person name="Shang Y."/>
            <person name="Huang S."/>
            <person name="Yan J."/>
        </authorList>
    </citation>
    <scope>NUCLEOTIDE SEQUENCE [LARGE SCALE GENOMIC DNA]</scope>
    <source>
        <strain evidence="8">Ta-2019</strain>
    </source>
</reference>
<dbReference type="PROSITE" id="PS00107">
    <property type="entry name" value="PROTEIN_KINASE_ATP"/>
    <property type="match status" value="1"/>
</dbReference>
<dbReference type="Proteomes" id="UP000824469">
    <property type="component" value="Unassembled WGS sequence"/>
</dbReference>
<feature type="binding site" evidence="5">
    <location>
        <position position="219"/>
    </location>
    <ligand>
        <name>ATP</name>
        <dbReference type="ChEBI" id="CHEBI:30616"/>
    </ligand>
</feature>
<dbReference type="FunFam" id="1.10.510.10:FF:000284">
    <property type="entry name" value="Putative receptor-like serine/threonine-protein kinase"/>
    <property type="match status" value="1"/>
</dbReference>
<comment type="caution">
    <text evidence="8">The sequence shown here is derived from an EMBL/GenBank/DDBJ whole genome shotgun (WGS) entry which is preliminary data.</text>
</comment>
<feature type="domain" description="Protein kinase" evidence="7">
    <location>
        <begin position="191"/>
        <end position="479"/>
    </location>
</feature>
<dbReference type="AlphaFoldDB" id="A0AA38G7T1"/>
<keyword evidence="3" id="KW-0418">Kinase</keyword>
<dbReference type="EMBL" id="JAHRHJ020000005">
    <property type="protein sequence ID" value="KAH9316648.1"/>
    <property type="molecule type" value="Genomic_DNA"/>
</dbReference>
<dbReference type="PANTHER" id="PTHR47987">
    <property type="entry name" value="OS08G0249100 PROTEIN"/>
    <property type="match status" value="1"/>
</dbReference>
<evidence type="ECO:0000256" key="5">
    <source>
        <dbReference type="PROSITE-ProRule" id="PRU10141"/>
    </source>
</evidence>
<evidence type="ECO:0000313" key="9">
    <source>
        <dbReference type="Proteomes" id="UP000824469"/>
    </source>
</evidence>
<dbReference type="InterPro" id="IPR046958">
    <property type="entry name" value="RBK1/2/STUNTED"/>
</dbReference>
<dbReference type="InterPro" id="IPR011009">
    <property type="entry name" value="Kinase-like_dom_sf"/>
</dbReference>
<organism evidence="8 9">
    <name type="scientific">Taxus chinensis</name>
    <name type="common">Chinese yew</name>
    <name type="synonym">Taxus wallichiana var. chinensis</name>
    <dbReference type="NCBI Taxonomy" id="29808"/>
    <lineage>
        <taxon>Eukaryota</taxon>
        <taxon>Viridiplantae</taxon>
        <taxon>Streptophyta</taxon>
        <taxon>Embryophyta</taxon>
        <taxon>Tracheophyta</taxon>
        <taxon>Spermatophyta</taxon>
        <taxon>Pinopsida</taxon>
        <taxon>Pinidae</taxon>
        <taxon>Conifers II</taxon>
        <taxon>Cupressales</taxon>
        <taxon>Taxaceae</taxon>
        <taxon>Taxus</taxon>
    </lineage>
</organism>
<dbReference type="InterPro" id="IPR008271">
    <property type="entry name" value="Ser/Thr_kinase_AS"/>
</dbReference>
<dbReference type="SMART" id="SM00220">
    <property type="entry name" value="S_TKc"/>
    <property type="match status" value="1"/>
</dbReference>
<gene>
    <name evidence="8" type="ORF">KI387_025275</name>
</gene>
<dbReference type="Gene3D" id="1.10.510.10">
    <property type="entry name" value="Transferase(Phosphotransferase) domain 1"/>
    <property type="match status" value="1"/>
</dbReference>
<evidence type="ECO:0000256" key="2">
    <source>
        <dbReference type="ARBA" id="ARBA00022741"/>
    </source>
</evidence>
<dbReference type="GO" id="GO:0004672">
    <property type="term" value="F:protein kinase activity"/>
    <property type="evidence" value="ECO:0007669"/>
    <property type="project" value="InterPro"/>
</dbReference>
<dbReference type="SUPFAM" id="SSF56112">
    <property type="entry name" value="Protein kinase-like (PK-like)"/>
    <property type="match status" value="1"/>
</dbReference>
<evidence type="ECO:0000313" key="8">
    <source>
        <dbReference type="EMBL" id="KAH9316648.1"/>
    </source>
</evidence>
<feature type="compositionally biased region" description="Polar residues" evidence="6">
    <location>
        <begin position="15"/>
        <end position="25"/>
    </location>
</feature>
<dbReference type="Gene3D" id="3.30.200.20">
    <property type="entry name" value="Phosphorylase Kinase, domain 1"/>
    <property type="match status" value="1"/>
</dbReference>
<feature type="compositionally biased region" description="Basic and acidic residues" evidence="6">
    <location>
        <begin position="1"/>
        <end position="12"/>
    </location>
</feature>
<keyword evidence="9" id="KW-1185">Reference proteome</keyword>
<feature type="region of interest" description="Disordered" evidence="6">
    <location>
        <begin position="1"/>
        <end position="25"/>
    </location>
</feature>
<protein>
    <recommendedName>
        <fullName evidence="7">Protein kinase domain-containing protein</fullName>
    </recommendedName>
</protein>
<feature type="non-terminal residue" evidence="8">
    <location>
        <position position="1"/>
    </location>
</feature>
<evidence type="ECO:0000256" key="1">
    <source>
        <dbReference type="ARBA" id="ARBA00022679"/>
    </source>
</evidence>